<accession>A0A1J1JI19</accession>
<evidence type="ECO:0000313" key="10">
    <source>
        <dbReference type="EMBL" id="CUM61126.1"/>
    </source>
</evidence>
<dbReference type="GO" id="GO:0016787">
    <property type="term" value="F:hydrolase activity"/>
    <property type="evidence" value="ECO:0007669"/>
    <property type="project" value="UniProtKB-KW"/>
</dbReference>
<dbReference type="SUPFAM" id="SSF88723">
    <property type="entry name" value="PIN domain-like"/>
    <property type="match status" value="1"/>
</dbReference>
<dbReference type="EMBL" id="LO018304">
    <property type="protein sequence ID" value="CUM61126.1"/>
    <property type="molecule type" value="Genomic_DNA"/>
</dbReference>
<protein>
    <submittedName>
        <fullName evidence="9">tRNA(fMet)-specific endonuclease VapC</fullName>
        <ecNumber evidence="9">3.1.-.-</ecNumber>
    </submittedName>
</protein>
<evidence type="ECO:0000256" key="1">
    <source>
        <dbReference type="ARBA" id="ARBA00001946"/>
    </source>
</evidence>
<keyword evidence="2" id="KW-1277">Toxin-antitoxin system</keyword>
<keyword evidence="3" id="KW-0540">Nuclease</keyword>
<evidence type="ECO:0000259" key="8">
    <source>
        <dbReference type="Pfam" id="PF01850"/>
    </source>
</evidence>
<name>A0A1J1JI19_PLAAG</name>
<dbReference type="Gene3D" id="3.40.50.1010">
    <property type="entry name" value="5'-nuclease"/>
    <property type="match status" value="1"/>
</dbReference>
<keyword evidence="9" id="KW-0255">Endonuclease</keyword>
<dbReference type="PANTHER" id="PTHR33653:SF1">
    <property type="entry name" value="RIBONUCLEASE VAPC2"/>
    <property type="match status" value="1"/>
</dbReference>
<organism evidence="10">
    <name type="scientific">Planktothrix agardhii</name>
    <name type="common">Oscillatoria agardhii</name>
    <dbReference type="NCBI Taxonomy" id="1160"/>
    <lineage>
        <taxon>Bacteria</taxon>
        <taxon>Bacillati</taxon>
        <taxon>Cyanobacteriota</taxon>
        <taxon>Cyanophyceae</taxon>
        <taxon>Oscillatoriophycideae</taxon>
        <taxon>Oscillatoriales</taxon>
        <taxon>Microcoleaceae</taxon>
        <taxon>Planktothrix</taxon>
    </lineage>
</organism>
<sequence>MNYLLDTDICIYWMKNINSVRSKIEEIGWSQIYICHITVAELYFGAYNSQRVTENLSRVDNFVQDIEVISLDDRAGKMFGELKARLRKIGQPVADFDLLIASMALTRNYILVTNNTRHYSRISALKLENWISA</sequence>
<dbReference type="InterPro" id="IPR050556">
    <property type="entry name" value="Type_II_TA_system_RNase"/>
</dbReference>
<reference evidence="9" key="2">
    <citation type="submission" date="2020-09" db="EMBL/GenBank/DDBJ databases">
        <authorList>
            <person name="Blom J."/>
        </authorList>
    </citation>
    <scope>NUCLEOTIDE SEQUENCE</scope>
    <source>
        <strain evidence="9">No.66</strain>
    </source>
</reference>
<comment type="similarity">
    <text evidence="7">Belongs to the PINc/VapC protein family.</text>
</comment>
<evidence type="ECO:0000256" key="2">
    <source>
        <dbReference type="ARBA" id="ARBA00022649"/>
    </source>
</evidence>
<evidence type="ECO:0000256" key="4">
    <source>
        <dbReference type="ARBA" id="ARBA00022723"/>
    </source>
</evidence>
<dbReference type="AlphaFoldDB" id="A0A1J1JI19"/>
<dbReference type="InterPro" id="IPR002716">
    <property type="entry name" value="PIN_dom"/>
</dbReference>
<proteinExistence type="inferred from homology"/>
<dbReference type="GO" id="GO:0046872">
    <property type="term" value="F:metal ion binding"/>
    <property type="evidence" value="ECO:0007669"/>
    <property type="project" value="UniProtKB-KW"/>
</dbReference>
<reference evidence="10" key="1">
    <citation type="submission" date="2015-09" db="EMBL/GenBank/DDBJ databases">
        <authorList>
            <person name="Jackson K.R."/>
            <person name="Lunt B.L."/>
            <person name="Fisher J.N.B."/>
            <person name="Gardner A.V."/>
            <person name="Bailey M.E."/>
            <person name="Deus L.M."/>
            <person name="Earl A.S."/>
            <person name="Gibby P.D."/>
            <person name="Hartmann K.A."/>
            <person name="Liu J.E."/>
            <person name="Manci A.M."/>
            <person name="Nielsen D.A."/>
            <person name="Solomon M.B."/>
            <person name="Breakwell D.P."/>
            <person name="Burnett S.H."/>
            <person name="Grose J.H."/>
        </authorList>
    </citation>
    <scope>NUCLEOTIDE SEQUENCE</scope>
    <source>
        <strain evidence="10">7805</strain>
    </source>
</reference>
<keyword evidence="4" id="KW-0479">Metal-binding</keyword>
<dbReference type="Pfam" id="PF01850">
    <property type="entry name" value="PIN"/>
    <property type="match status" value="1"/>
</dbReference>
<keyword evidence="6" id="KW-0460">Magnesium</keyword>
<dbReference type="EC" id="3.1.-.-" evidence="9"/>
<gene>
    <name evidence="9" type="primary">vapC</name>
    <name evidence="9" type="ORF">PANO66_01789</name>
    <name evidence="10" type="ORF">PLAM_3160</name>
</gene>
<evidence type="ECO:0000256" key="6">
    <source>
        <dbReference type="ARBA" id="ARBA00022842"/>
    </source>
</evidence>
<comment type="cofactor">
    <cofactor evidence="1">
        <name>Mg(2+)</name>
        <dbReference type="ChEBI" id="CHEBI:18420"/>
    </cofactor>
</comment>
<feature type="domain" description="PIN" evidence="8">
    <location>
        <begin position="3"/>
        <end position="120"/>
    </location>
</feature>
<evidence type="ECO:0000256" key="7">
    <source>
        <dbReference type="ARBA" id="ARBA00038093"/>
    </source>
</evidence>
<dbReference type="GO" id="GO:0004519">
    <property type="term" value="F:endonuclease activity"/>
    <property type="evidence" value="ECO:0007669"/>
    <property type="project" value="UniProtKB-KW"/>
</dbReference>
<keyword evidence="5 9" id="KW-0378">Hydrolase</keyword>
<dbReference type="CDD" id="cd18742">
    <property type="entry name" value="PIN_VapC4-5_FitB-like"/>
    <property type="match status" value="1"/>
</dbReference>
<dbReference type="InterPro" id="IPR029060">
    <property type="entry name" value="PIN-like_dom_sf"/>
</dbReference>
<evidence type="ECO:0000256" key="5">
    <source>
        <dbReference type="ARBA" id="ARBA00022801"/>
    </source>
</evidence>
<evidence type="ECO:0000313" key="9">
    <source>
        <dbReference type="EMBL" id="CAD5938009.1"/>
    </source>
</evidence>
<evidence type="ECO:0000256" key="3">
    <source>
        <dbReference type="ARBA" id="ARBA00022722"/>
    </source>
</evidence>
<dbReference type="PANTHER" id="PTHR33653">
    <property type="entry name" value="RIBONUCLEASE VAPC2"/>
    <property type="match status" value="1"/>
</dbReference>
<dbReference type="RefSeq" id="WP_227366197.1">
    <property type="nucleotide sequence ID" value="NZ_JBAVBW010000272.1"/>
</dbReference>
<dbReference type="EMBL" id="LR882963">
    <property type="protein sequence ID" value="CAD5938009.1"/>
    <property type="molecule type" value="Genomic_DNA"/>
</dbReference>
<dbReference type="Proteomes" id="UP001153761">
    <property type="component" value="Chromosome"/>
</dbReference>